<proteinExistence type="predicted"/>
<feature type="non-terminal residue" evidence="2">
    <location>
        <position position="1"/>
    </location>
</feature>
<reference evidence="2" key="1">
    <citation type="journal article" date="2019" name="Sci. Rep.">
        <title>Draft genome of Tanacetum cinerariifolium, the natural source of mosquito coil.</title>
        <authorList>
            <person name="Yamashiro T."/>
            <person name="Shiraishi A."/>
            <person name="Satake H."/>
            <person name="Nakayama K."/>
        </authorList>
    </citation>
    <scope>NUCLEOTIDE SEQUENCE</scope>
</reference>
<dbReference type="AlphaFoldDB" id="A0A699H8K5"/>
<protein>
    <submittedName>
        <fullName evidence="2">Uncharacterized protein</fullName>
    </submittedName>
</protein>
<comment type="caution">
    <text evidence="2">The sequence shown here is derived from an EMBL/GenBank/DDBJ whole genome shotgun (WGS) entry which is preliminary data.</text>
</comment>
<evidence type="ECO:0000256" key="1">
    <source>
        <dbReference type="SAM" id="MobiDB-lite"/>
    </source>
</evidence>
<feature type="region of interest" description="Disordered" evidence="1">
    <location>
        <begin position="126"/>
        <end position="154"/>
    </location>
</feature>
<gene>
    <name evidence="2" type="ORF">Tci_343619</name>
</gene>
<dbReference type="EMBL" id="BKCJ010125463">
    <property type="protein sequence ID" value="GEX71644.1"/>
    <property type="molecule type" value="Genomic_DNA"/>
</dbReference>
<name>A0A699H8K5_TANCI</name>
<sequence length="242" mass="27573">DVQGRLAESQAKVYQLDLQHAEKVLSMHDTDEAEPAEVEEVIEVVSAAKLMTEVVTTAATTITAAQVPKVSAPRRRRGVVIQDPEETSTASVIMHTEDETFGRELEAELNANINWDDVVEQIKIREREDNEKEEGSKRKGDSLNQDAAKKQRINEEEEELKAHLQIVVNDDDDDVFTEATPLASKVHVVDYQIRHENNKPYYKIIRADGTHKLFLSFITLLKNLTEKIWRCFGSLFKKDFNL</sequence>
<organism evidence="2">
    <name type="scientific">Tanacetum cinerariifolium</name>
    <name type="common">Dalmatian daisy</name>
    <name type="synonym">Chrysanthemum cinerariifolium</name>
    <dbReference type="NCBI Taxonomy" id="118510"/>
    <lineage>
        <taxon>Eukaryota</taxon>
        <taxon>Viridiplantae</taxon>
        <taxon>Streptophyta</taxon>
        <taxon>Embryophyta</taxon>
        <taxon>Tracheophyta</taxon>
        <taxon>Spermatophyta</taxon>
        <taxon>Magnoliopsida</taxon>
        <taxon>eudicotyledons</taxon>
        <taxon>Gunneridae</taxon>
        <taxon>Pentapetalae</taxon>
        <taxon>asterids</taxon>
        <taxon>campanulids</taxon>
        <taxon>Asterales</taxon>
        <taxon>Asteraceae</taxon>
        <taxon>Asteroideae</taxon>
        <taxon>Anthemideae</taxon>
        <taxon>Anthemidinae</taxon>
        <taxon>Tanacetum</taxon>
    </lineage>
</organism>
<accession>A0A699H8K5</accession>
<evidence type="ECO:0000313" key="2">
    <source>
        <dbReference type="EMBL" id="GEX71644.1"/>
    </source>
</evidence>